<dbReference type="EMBL" id="JARXIC010000011">
    <property type="protein sequence ID" value="MDQ8194491.1"/>
    <property type="molecule type" value="Genomic_DNA"/>
</dbReference>
<comment type="caution">
    <text evidence="1">The sequence shown here is derived from an EMBL/GenBank/DDBJ whole genome shotgun (WGS) entry which is preliminary data.</text>
</comment>
<name>A0ABU1AI98_9BACT</name>
<organism evidence="1 2">
    <name type="scientific">Thalassobacterium sedimentorum</name>
    <dbReference type="NCBI Taxonomy" id="3041258"/>
    <lineage>
        <taxon>Bacteria</taxon>
        <taxon>Pseudomonadati</taxon>
        <taxon>Verrucomicrobiota</taxon>
        <taxon>Opitutia</taxon>
        <taxon>Puniceicoccales</taxon>
        <taxon>Coraliomargaritaceae</taxon>
        <taxon>Thalassobacterium</taxon>
    </lineage>
</organism>
<reference evidence="1 2" key="1">
    <citation type="submission" date="2023-04" db="EMBL/GenBank/DDBJ databases">
        <title>A novel bacteria isolated from coastal sediment.</title>
        <authorList>
            <person name="Liu X.-J."/>
            <person name="Du Z.-J."/>
        </authorList>
    </citation>
    <scope>NUCLEOTIDE SEQUENCE [LARGE SCALE GENOMIC DNA]</scope>
    <source>
        <strain evidence="1 2">SDUM461004</strain>
    </source>
</reference>
<keyword evidence="2" id="KW-1185">Reference proteome</keyword>
<evidence type="ECO:0000313" key="2">
    <source>
        <dbReference type="Proteomes" id="UP001243717"/>
    </source>
</evidence>
<accession>A0ABU1AI98</accession>
<dbReference type="RefSeq" id="WP_308984966.1">
    <property type="nucleotide sequence ID" value="NZ_JARXIC010000011.1"/>
</dbReference>
<dbReference type="Proteomes" id="UP001243717">
    <property type="component" value="Unassembled WGS sequence"/>
</dbReference>
<sequence>MRVFYKGERRMPLKRFRTFALVYEVLEDEIRIKAVADLRRKPYFWSDR</sequence>
<proteinExistence type="predicted"/>
<evidence type="ECO:0000313" key="1">
    <source>
        <dbReference type="EMBL" id="MDQ8194491.1"/>
    </source>
</evidence>
<gene>
    <name evidence="1" type="ORF">QEH59_08635</name>
</gene>
<protein>
    <submittedName>
        <fullName evidence="1">Uncharacterized protein</fullName>
    </submittedName>
</protein>